<evidence type="ECO:0000256" key="7">
    <source>
        <dbReference type="ARBA" id="ARBA00023125"/>
    </source>
</evidence>
<dbReference type="InterPro" id="IPR013088">
    <property type="entry name" value="Znf_NHR/GATA"/>
</dbReference>
<evidence type="ECO:0000256" key="9">
    <source>
        <dbReference type="ARBA" id="ARBA00023170"/>
    </source>
</evidence>
<dbReference type="Pfam" id="PF00104">
    <property type="entry name" value="Hormone_recep"/>
    <property type="match status" value="1"/>
</dbReference>
<feature type="compositionally biased region" description="Basic and acidic residues" evidence="11">
    <location>
        <begin position="1"/>
        <end position="19"/>
    </location>
</feature>
<dbReference type="GO" id="GO:0051414">
    <property type="term" value="P:response to cortisol"/>
    <property type="evidence" value="ECO:0007669"/>
    <property type="project" value="UniProtKB-ARBA"/>
</dbReference>
<keyword evidence="2" id="KW-0479">Metal-binding</keyword>
<dbReference type="SUPFAM" id="SSF57716">
    <property type="entry name" value="Glucocorticoid receptor-like (DNA-binding domain)"/>
    <property type="match status" value="1"/>
</dbReference>
<dbReference type="EMBL" id="JAERUA010000018">
    <property type="protein sequence ID" value="KAI1887450.1"/>
    <property type="molecule type" value="Genomic_DNA"/>
</dbReference>
<gene>
    <name evidence="14" type="ORF">AGOR_G00190420</name>
</gene>
<dbReference type="GO" id="GO:0031963">
    <property type="term" value="F:nuclear cortisol receptor activity"/>
    <property type="evidence" value="ECO:0007669"/>
    <property type="project" value="UniProtKB-ARBA"/>
</dbReference>
<evidence type="ECO:0000256" key="11">
    <source>
        <dbReference type="SAM" id="MobiDB-lite"/>
    </source>
</evidence>
<dbReference type="PROSITE" id="PS51030">
    <property type="entry name" value="NUCLEAR_REC_DBD_2"/>
    <property type="match status" value="1"/>
</dbReference>
<feature type="compositionally biased region" description="Low complexity" evidence="11">
    <location>
        <begin position="315"/>
        <end position="333"/>
    </location>
</feature>
<evidence type="ECO:0000259" key="13">
    <source>
        <dbReference type="PROSITE" id="PS51843"/>
    </source>
</evidence>
<evidence type="ECO:0000313" key="15">
    <source>
        <dbReference type="Proteomes" id="UP000829720"/>
    </source>
</evidence>
<dbReference type="GO" id="GO:0010628">
    <property type="term" value="P:positive regulation of gene expression"/>
    <property type="evidence" value="ECO:0007669"/>
    <property type="project" value="UniProtKB-ARBA"/>
</dbReference>
<comment type="caution">
    <text evidence="14">The sequence shown here is derived from an EMBL/GenBank/DDBJ whole genome shotgun (WGS) entry which is preliminary data.</text>
</comment>
<feature type="domain" description="Nuclear receptor" evidence="12">
    <location>
        <begin position="620"/>
        <end position="695"/>
    </location>
</feature>
<evidence type="ECO:0000259" key="12">
    <source>
        <dbReference type="PROSITE" id="PS51030"/>
    </source>
</evidence>
<evidence type="ECO:0000256" key="1">
    <source>
        <dbReference type="ARBA" id="ARBA00022665"/>
    </source>
</evidence>
<dbReference type="Pfam" id="PF00105">
    <property type="entry name" value="zf-C4"/>
    <property type="match status" value="1"/>
</dbReference>
<evidence type="ECO:0000256" key="4">
    <source>
        <dbReference type="ARBA" id="ARBA00022833"/>
    </source>
</evidence>
<dbReference type="GO" id="GO:1990239">
    <property type="term" value="F:steroid hormone binding"/>
    <property type="evidence" value="ECO:0007669"/>
    <property type="project" value="UniProtKB-ARBA"/>
</dbReference>
<keyword evidence="15" id="KW-1185">Reference proteome</keyword>
<proteinExistence type="predicted"/>
<dbReference type="InterPro" id="IPR035500">
    <property type="entry name" value="NHR-like_dom_sf"/>
</dbReference>
<feature type="region of interest" description="Disordered" evidence="11">
    <location>
        <begin position="1"/>
        <end position="31"/>
    </location>
</feature>
<sequence length="993" mass="106983">METKRYQSFFEGKDTESRWPRGSNSECSGAVGDARQADCDMSVDGANVSCGPPTAASFEGNGRDKMDRPPLCPNQKHDRQFVIPGVNSSTRLETDSKELSKTVAESMGLYMDAVREADYGYGQQRIPEGHCVPEKLFAGGVGKCLELSPPASVGSPKLSPPALPCPAMPRPMKAPAEGSSVGPQGPGLAPSICCSPLNSHSSLSSPTSLVSSTTSPSCFGNARSSVSSPIPPGLAMPPGLPRAHPRLPATCSPPNNASSVASPLASPLNVLRSPISSPRSMGSVRSPPSCCANLRSSVSSPAGGGNGGYHNTQVAPPSRSSPAAANLATAASSPQNSSGFPVSSPDSALGLVQSEGLSPGERGMRLGSRGDFKGFEFPKVETEVDGEMYSVGLDQMGMVKYIKNEHDPDTRSMCLGPDPRRVPCSAFPVQIKSEPNKDTGCLNLPYNQQQQQQQHSLNLLPATETTYLSLRDNIDEYSLSGILGPPVSSLNGNYEPGVFSNGTLPKAIKQELNDGCYYQDNSGVPTSAIVGVNSGSHSFHYQIGAQGTMSFSRHDMKDQANPLLNLISPVTPMAEVWKPRPGLSQSSLSSRGGVYGGQNCITENLSSTSLRHPSIGSSAAKVCLVCGDEASGCHYGVVTCGSCKVFFKRAVEGQHNYLCAGRNDCIIDKIRRKNCPACRVRKCLQAGMNLGARKSKKLGKLKGVNDDGSLQSSKDGQTCLASEKELSSAASLVPGVGAVTPYLAPSICNVLELIEPEVVYAGYDNTIPDTTDHLLSSLNQLAGKQMIRVVKWAKVLPGFRGLPIEDQITLIQYSWMCLSSFALSWRSYKHTNGQMLYFAPDLVFNEQRMQQSAMYELCVGMRQVSQEFVRLQLTYEEFLTMKVLLLLSTVPKEGLKNQPAFEEMRVNYIKELRRTVGKSTSTSGQTWHRFFQLTKLLDAMHDLVGNLLDFCFYTFRESQALKVEFPEMLVEIISDQIPKVESGLTHTLYFHKQ</sequence>
<name>A0A8T3CUP9_9TELE</name>
<dbReference type="SUPFAM" id="SSF48508">
    <property type="entry name" value="Nuclear receptor ligand-binding domain"/>
    <property type="match status" value="1"/>
</dbReference>
<dbReference type="PROSITE" id="PS00031">
    <property type="entry name" value="NUCLEAR_REC_DBD_1"/>
    <property type="match status" value="1"/>
</dbReference>
<organism evidence="14 15">
    <name type="scientific">Albula goreensis</name>
    <dbReference type="NCBI Taxonomy" id="1534307"/>
    <lineage>
        <taxon>Eukaryota</taxon>
        <taxon>Metazoa</taxon>
        <taxon>Chordata</taxon>
        <taxon>Craniata</taxon>
        <taxon>Vertebrata</taxon>
        <taxon>Euteleostomi</taxon>
        <taxon>Actinopterygii</taxon>
        <taxon>Neopterygii</taxon>
        <taxon>Teleostei</taxon>
        <taxon>Albuliformes</taxon>
        <taxon>Albulidae</taxon>
        <taxon>Albula</taxon>
    </lineage>
</organism>
<dbReference type="PROSITE" id="PS51843">
    <property type="entry name" value="NR_LBD"/>
    <property type="match status" value="1"/>
</dbReference>
<dbReference type="CDD" id="cd06947">
    <property type="entry name" value="NR_LBD_GR_Like"/>
    <property type="match status" value="1"/>
</dbReference>
<dbReference type="InterPro" id="IPR001628">
    <property type="entry name" value="Znf_hrmn_rcpt"/>
</dbReference>
<feature type="compositionally biased region" description="Polar residues" evidence="11">
    <location>
        <begin position="334"/>
        <end position="346"/>
    </location>
</feature>
<keyword evidence="3" id="KW-0863">Zinc-finger</keyword>
<feature type="region of interest" description="Disordered" evidence="11">
    <location>
        <begin position="56"/>
        <end position="77"/>
    </location>
</feature>
<evidence type="ECO:0000256" key="10">
    <source>
        <dbReference type="ARBA" id="ARBA00023242"/>
    </source>
</evidence>
<feature type="compositionally biased region" description="Low complexity" evidence="11">
    <location>
        <begin position="204"/>
        <end position="217"/>
    </location>
</feature>
<dbReference type="GO" id="GO:1990794">
    <property type="term" value="C:basolateral part of cell"/>
    <property type="evidence" value="ECO:0007669"/>
    <property type="project" value="UniProtKB-ARBA"/>
</dbReference>
<dbReference type="PRINTS" id="PR00047">
    <property type="entry name" value="STROIDFINGER"/>
</dbReference>
<dbReference type="FunFam" id="1.10.565.10:FF:000004">
    <property type="entry name" value="Androgen receptor variant"/>
    <property type="match status" value="1"/>
</dbReference>
<dbReference type="PANTHER" id="PTHR48092">
    <property type="entry name" value="KNIRPS-RELATED PROTEIN-RELATED"/>
    <property type="match status" value="1"/>
</dbReference>
<dbReference type="GO" id="GO:0001046">
    <property type="term" value="F:core promoter sequence-specific DNA binding"/>
    <property type="evidence" value="ECO:0007669"/>
    <property type="project" value="UniProtKB-ARBA"/>
</dbReference>
<keyword evidence="8" id="KW-0804">Transcription</keyword>
<dbReference type="InterPro" id="IPR050200">
    <property type="entry name" value="Nuclear_hormone_rcpt_NR3"/>
</dbReference>
<dbReference type="AlphaFoldDB" id="A0A8T3CUP9"/>
<keyword evidence="10" id="KW-0539">Nucleus</keyword>
<accession>A0A8T3CUP9</accession>
<protein>
    <recommendedName>
        <fullName evidence="16">Mineralocorticoid receptor</fullName>
    </recommendedName>
</protein>
<evidence type="ECO:0000256" key="5">
    <source>
        <dbReference type="ARBA" id="ARBA00023015"/>
    </source>
</evidence>
<dbReference type="Proteomes" id="UP000829720">
    <property type="component" value="Unassembled WGS sequence"/>
</dbReference>
<keyword evidence="4" id="KW-0862">Zinc</keyword>
<feature type="region of interest" description="Disordered" evidence="11">
    <location>
        <begin position="276"/>
        <end position="367"/>
    </location>
</feature>
<evidence type="ECO:0000256" key="6">
    <source>
        <dbReference type="ARBA" id="ARBA00023121"/>
    </source>
</evidence>
<reference evidence="14" key="1">
    <citation type="submission" date="2021-01" db="EMBL/GenBank/DDBJ databases">
        <authorList>
            <person name="Zahm M."/>
            <person name="Roques C."/>
            <person name="Cabau C."/>
            <person name="Klopp C."/>
            <person name="Donnadieu C."/>
            <person name="Jouanno E."/>
            <person name="Lampietro C."/>
            <person name="Louis A."/>
            <person name="Herpin A."/>
            <person name="Echchiki A."/>
            <person name="Berthelot C."/>
            <person name="Parey E."/>
            <person name="Roest-Crollius H."/>
            <person name="Braasch I."/>
            <person name="Postlethwait J."/>
            <person name="Bobe J."/>
            <person name="Montfort J."/>
            <person name="Bouchez O."/>
            <person name="Begum T."/>
            <person name="Mejri S."/>
            <person name="Adams A."/>
            <person name="Chen W.-J."/>
            <person name="Guiguen Y."/>
        </authorList>
    </citation>
    <scope>NUCLEOTIDE SEQUENCE</scope>
    <source>
        <tissue evidence="14">Blood</tissue>
    </source>
</reference>
<feature type="compositionally biased region" description="Pro residues" evidence="11">
    <location>
        <begin position="229"/>
        <end position="240"/>
    </location>
</feature>
<dbReference type="SMART" id="SM00430">
    <property type="entry name" value="HOLI"/>
    <property type="match status" value="1"/>
</dbReference>
<dbReference type="FunFam" id="3.30.50.10:FF:000087">
    <property type="entry name" value="Mineralocorticoid receptor"/>
    <property type="match status" value="1"/>
</dbReference>
<keyword evidence="7" id="KW-0238">DNA-binding</keyword>
<evidence type="ECO:0008006" key="16">
    <source>
        <dbReference type="Google" id="ProtNLM"/>
    </source>
</evidence>
<evidence type="ECO:0000313" key="14">
    <source>
        <dbReference type="EMBL" id="KAI1887450.1"/>
    </source>
</evidence>
<dbReference type="GO" id="GO:0008270">
    <property type="term" value="F:zinc ion binding"/>
    <property type="evidence" value="ECO:0007669"/>
    <property type="project" value="UniProtKB-KW"/>
</dbReference>
<dbReference type="OrthoDB" id="5789523at2759"/>
<feature type="domain" description="NR LBD" evidence="13">
    <location>
        <begin position="739"/>
        <end position="973"/>
    </location>
</feature>
<evidence type="ECO:0000256" key="8">
    <source>
        <dbReference type="ARBA" id="ARBA00023163"/>
    </source>
</evidence>
<evidence type="ECO:0000256" key="2">
    <source>
        <dbReference type="ARBA" id="ARBA00022723"/>
    </source>
</evidence>
<dbReference type="InterPro" id="IPR000536">
    <property type="entry name" value="Nucl_hrmn_rcpt_lig-bd"/>
</dbReference>
<keyword evidence="9" id="KW-0675">Receptor</keyword>
<dbReference type="Gene3D" id="3.30.50.10">
    <property type="entry name" value="Erythroid Transcription Factor GATA-1, subunit A"/>
    <property type="match status" value="1"/>
</dbReference>
<dbReference type="CDD" id="cd07172">
    <property type="entry name" value="NR_DBD_GR_PR"/>
    <property type="match status" value="1"/>
</dbReference>
<dbReference type="Gene3D" id="1.10.565.10">
    <property type="entry name" value="Retinoid X Receptor"/>
    <property type="match status" value="1"/>
</dbReference>
<feature type="compositionally biased region" description="Low complexity" evidence="11">
    <location>
        <begin position="252"/>
        <end position="263"/>
    </location>
</feature>
<dbReference type="SMART" id="SM00399">
    <property type="entry name" value="ZnF_C4"/>
    <property type="match status" value="1"/>
</dbReference>
<evidence type="ECO:0000256" key="3">
    <source>
        <dbReference type="ARBA" id="ARBA00022771"/>
    </source>
</evidence>
<keyword evidence="6" id="KW-0446">Lipid-binding</keyword>
<keyword evidence="1" id="KW-0754">Steroid-binding</keyword>
<feature type="region of interest" description="Disordered" evidence="11">
    <location>
        <begin position="204"/>
        <end position="263"/>
    </location>
</feature>
<keyword evidence="5" id="KW-0805">Transcription regulation</keyword>